<reference evidence="2 3" key="1">
    <citation type="journal article" date="2011" name="Science">
        <title>The Selaginella genome identifies genetic changes associated with the evolution of vascular plants.</title>
        <authorList>
            <person name="Banks J.A."/>
            <person name="Nishiyama T."/>
            <person name="Hasebe M."/>
            <person name="Bowman J.L."/>
            <person name="Gribskov M."/>
            <person name="dePamphilis C."/>
            <person name="Albert V.A."/>
            <person name="Aono N."/>
            <person name="Aoyama T."/>
            <person name="Ambrose B.A."/>
            <person name="Ashton N.W."/>
            <person name="Axtell M.J."/>
            <person name="Barker E."/>
            <person name="Barker M.S."/>
            <person name="Bennetzen J.L."/>
            <person name="Bonawitz N.D."/>
            <person name="Chapple C."/>
            <person name="Cheng C."/>
            <person name="Correa L.G."/>
            <person name="Dacre M."/>
            <person name="DeBarry J."/>
            <person name="Dreyer I."/>
            <person name="Elias M."/>
            <person name="Engstrom E.M."/>
            <person name="Estelle M."/>
            <person name="Feng L."/>
            <person name="Finet C."/>
            <person name="Floyd S.K."/>
            <person name="Frommer W.B."/>
            <person name="Fujita T."/>
            <person name="Gramzow L."/>
            <person name="Gutensohn M."/>
            <person name="Harholt J."/>
            <person name="Hattori M."/>
            <person name="Heyl A."/>
            <person name="Hirai T."/>
            <person name="Hiwatashi Y."/>
            <person name="Ishikawa M."/>
            <person name="Iwata M."/>
            <person name="Karol K.G."/>
            <person name="Koehler B."/>
            <person name="Kolukisaoglu U."/>
            <person name="Kubo M."/>
            <person name="Kurata T."/>
            <person name="Lalonde S."/>
            <person name="Li K."/>
            <person name="Li Y."/>
            <person name="Litt A."/>
            <person name="Lyons E."/>
            <person name="Manning G."/>
            <person name="Maruyama T."/>
            <person name="Michael T.P."/>
            <person name="Mikami K."/>
            <person name="Miyazaki S."/>
            <person name="Morinaga S."/>
            <person name="Murata T."/>
            <person name="Mueller-Roeber B."/>
            <person name="Nelson D.R."/>
            <person name="Obara M."/>
            <person name="Oguri Y."/>
            <person name="Olmstead R.G."/>
            <person name="Onodera N."/>
            <person name="Petersen B.L."/>
            <person name="Pils B."/>
            <person name="Prigge M."/>
            <person name="Rensing S.A."/>
            <person name="Riano-Pachon D.M."/>
            <person name="Roberts A.W."/>
            <person name="Sato Y."/>
            <person name="Scheller H.V."/>
            <person name="Schulz B."/>
            <person name="Schulz C."/>
            <person name="Shakirov E.V."/>
            <person name="Shibagaki N."/>
            <person name="Shinohara N."/>
            <person name="Shippen D.E."/>
            <person name="Soerensen I."/>
            <person name="Sotooka R."/>
            <person name="Sugimoto N."/>
            <person name="Sugita M."/>
            <person name="Sumikawa N."/>
            <person name="Tanurdzic M."/>
            <person name="Theissen G."/>
            <person name="Ulvskov P."/>
            <person name="Wakazuki S."/>
            <person name="Weng J.K."/>
            <person name="Willats W.W."/>
            <person name="Wipf D."/>
            <person name="Wolf P.G."/>
            <person name="Yang L."/>
            <person name="Zimmer A.D."/>
            <person name="Zhu Q."/>
            <person name="Mitros T."/>
            <person name="Hellsten U."/>
            <person name="Loque D."/>
            <person name="Otillar R."/>
            <person name="Salamov A."/>
            <person name="Schmutz J."/>
            <person name="Shapiro H."/>
            <person name="Lindquist E."/>
            <person name="Lucas S."/>
            <person name="Rokhsar D."/>
            <person name="Grigoriev I.V."/>
        </authorList>
    </citation>
    <scope>NUCLEOTIDE SEQUENCE [LARGE SCALE GENOMIC DNA]</scope>
</reference>
<dbReference type="InParanoid" id="D8RB66"/>
<sequence length="293" mass="32019">MPKSLCVEANPGAHPIASRDVIIDEERGLWARIFLPADQVIHHSRQVPVAFYFHGGGFVCFTADTMEYHVLCELLAKKMGAIVISVNYRLAPENRLPAAYHDGFAALKWLAQEQGGRKDPWLAAHADLSKTLLVGDSSGANLVHHMLPMLAAAEDPAMSDIQVVGTVLIQPFFGGVARVPSETKHRSPTPLISTDMCDRFWELALPIGADRDHPYCRVAAPDHPLPKTLIVAGGEDVLCDRAKEFMETMGGSSKDLELLVIENAAHAFYIALESQETAHFLDKVATFAQGIFA</sequence>
<dbReference type="HOGENOM" id="CLU_012494_22_1_1"/>
<keyword evidence="3" id="KW-1185">Reference proteome</keyword>
<evidence type="ECO:0000313" key="2">
    <source>
        <dbReference type="EMBL" id="EFJ30745.1"/>
    </source>
</evidence>
<accession>D8RB66</accession>
<dbReference type="KEGG" id="smo:SELMODRAFT_89834"/>
<dbReference type="InterPro" id="IPR013094">
    <property type="entry name" value="AB_hydrolase_3"/>
</dbReference>
<dbReference type="Pfam" id="PF07859">
    <property type="entry name" value="Abhydrolase_3"/>
    <property type="match status" value="1"/>
</dbReference>
<dbReference type="InterPro" id="IPR029058">
    <property type="entry name" value="AB_hydrolase_fold"/>
</dbReference>
<dbReference type="PANTHER" id="PTHR23024:SF113">
    <property type="entry name" value="CARBOXYLESTERASE 8-RELATED"/>
    <property type="match status" value="1"/>
</dbReference>
<dbReference type="OrthoDB" id="408631at2759"/>
<dbReference type="Proteomes" id="UP000001514">
    <property type="component" value="Unassembled WGS sequence"/>
</dbReference>
<dbReference type="OMA" id="SDACWRI"/>
<dbReference type="eggNOG" id="KOG1515">
    <property type="taxonomic scope" value="Eukaryota"/>
</dbReference>
<dbReference type="InterPro" id="IPR050466">
    <property type="entry name" value="Carboxylest/Gibb_receptor"/>
</dbReference>
<dbReference type="FunCoup" id="D8RB66">
    <property type="interactions" value="535"/>
</dbReference>
<evidence type="ECO:0000313" key="3">
    <source>
        <dbReference type="Proteomes" id="UP000001514"/>
    </source>
</evidence>
<protein>
    <recommendedName>
        <fullName evidence="1">Alpha/beta hydrolase fold-3 domain-containing protein</fullName>
    </recommendedName>
</protein>
<dbReference type="SUPFAM" id="SSF53474">
    <property type="entry name" value="alpha/beta-Hydrolases"/>
    <property type="match status" value="1"/>
</dbReference>
<gene>
    <name evidence="2" type="ORF">SELMODRAFT_89834</name>
</gene>
<dbReference type="STRING" id="88036.D8RB66"/>
<dbReference type="GO" id="GO:0016787">
    <property type="term" value="F:hydrolase activity"/>
    <property type="evidence" value="ECO:0007669"/>
    <property type="project" value="InterPro"/>
</dbReference>
<evidence type="ECO:0000259" key="1">
    <source>
        <dbReference type="Pfam" id="PF07859"/>
    </source>
</evidence>
<dbReference type="Gene3D" id="3.40.50.1820">
    <property type="entry name" value="alpha/beta hydrolase"/>
    <property type="match status" value="1"/>
</dbReference>
<dbReference type="EMBL" id="GL377575">
    <property type="protein sequence ID" value="EFJ30745.1"/>
    <property type="molecule type" value="Genomic_DNA"/>
</dbReference>
<name>D8RB66_SELML</name>
<proteinExistence type="predicted"/>
<organism evidence="3">
    <name type="scientific">Selaginella moellendorffii</name>
    <name type="common">Spikemoss</name>
    <dbReference type="NCBI Taxonomy" id="88036"/>
    <lineage>
        <taxon>Eukaryota</taxon>
        <taxon>Viridiplantae</taxon>
        <taxon>Streptophyta</taxon>
        <taxon>Embryophyta</taxon>
        <taxon>Tracheophyta</taxon>
        <taxon>Lycopodiopsida</taxon>
        <taxon>Selaginellales</taxon>
        <taxon>Selaginellaceae</taxon>
        <taxon>Selaginella</taxon>
    </lineage>
</organism>
<feature type="domain" description="Alpha/beta hydrolase fold-3" evidence="1">
    <location>
        <begin position="51"/>
        <end position="269"/>
    </location>
</feature>
<dbReference type="Gramene" id="EFJ30745">
    <property type="protein sequence ID" value="EFJ30745"/>
    <property type="gene ID" value="SELMODRAFT_89834"/>
</dbReference>
<dbReference type="PANTHER" id="PTHR23024">
    <property type="entry name" value="ARYLACETAMIDE DEACETYLASE"/>
    <property type="match status" value="1"/>
</dbReference>
<dbReference type="AlphaFoldDB" id="D8RB66"/>